<keyword evidence="2" id="KW-1185">Reference proteome</keyword>
<reference evidence="1" key="1">
    <citation type="submission" date="2023-04" db="EMBL/GenBank/DDBJ databases">
        <title>Draft Genome sequencing of Naganishia species isolated from polar environments using Oxford Nanopore Technology.</title>
        <authorList>
            <person name="Leo P."/>
            <person name="Venkateswaran K."/>
        </authorList>
    </citation>
    <scope>NUCLEOTIDE SEQUENCE</scope>
    <source>
        <strain evidence="1">MNA-CCFEE 5425</strain>
    </source>
</reference>
<dbReference type="EMBL" id="JASBWU010000027">
    <property type="protein sequence ID" value="KAJ9112071.1"/>
    <property type="molecule type" value="Genomic_DNA"/>
</dbReference>
<sequence length="113" mass="12558">MVRPTPKEGLNKLVLGQEDKRQITLMVTSAMDGSLLPFQAVFKGKTSVSLPSQAASNVAEVMGMPFKCGGDRHWATLETTKDWVNEIVVPYIQTVKVALQLPEEQWTIHYLDA</sequence>
<name>A0ACC2WKW8_9TREE</name>
<proteinExistence type="predicted"/>
<comment type="caution">
    <text evidence="1">The sequence shown here is derived from an EMBL/GenBank/DDBJ whole genome shotgun (WGS) entry which is preliminary data.</text>
</comment>
<evidence type="ECO:0000313" key="2">
    <source>
        <dbReference type="Proteomes" id="UP001243375"/>
    </source>
</evidence>
<gene>
    <name evidence="1" type="ORF">QFC22_006370</name>
</gene>
<evidence type="ECO:0000313" key="1">
    <source>
        <dbReference type="EMBL" id="KAJ9112071.1"/>
    </source>
</evidence>
<protein>
    <submittedName>
        <fullName evidence="1">Uncharacterized protein</fullName>
    </submittedName>
</protein>
<accession>A0ACC2WKW8</accession>
<organism evidence="1 2">
    <name type="scientific">Naganishia vaughanmartiniae</name>
    <dbReference type="NCBI Taxonomy" id="1424756"/>
    <lineage>
        <taxon>Eukaryota</taxon>
        <taxon>Fungi</taxon>
        <taxon>Dikarya</taxon>
        <taxon>Basidiomycota</taxon>
        <taxon>Agaricomycotina</taxon>
        <taxon>Tremellomycetes</taxon>
        <taxon>Filobasidiales</taxon>
        <taxon>Filobasidiaceae</taxon>
        <taxon>Naganishia</taxon>
    </lineage>
</organism>
<dbReference type="Proteomes" id="UP001243375">
    <property type="component" value="Unassembled WGS sequence"/>
</dbReference>